<dbReference type="InterPro" id="IPR016181">
    <property type="entry name" value="Acyl_CoA_acyltransferase"/>
</dbReference>
<organism evidence="2 3">
    <name type="scientific">Methylobacterium tardum</name>
    <dbReference type="NCBI Taxonomy" id="374432"/>
    <lineage>
        <taxon>Bacteria</taxon>
        <taxon>Pseudomonadati</taxon>
        <taxon>Pseudomonadota</taxon>
        <taxon>Alphaproteobacteria</taxon>
        <taxon>Hyphomicrobiales</taxon>
        <taxon>Methylobacteriaceae</taxon>
        <taxon>Methylobacterium</taxon>
    </lineage>
</organism>
<dbReference type="EMBL" id="BSPL01000016">
    <property type="protein sequence ID" value="GLS70707.1"/>
    <property type="molecule type" value="Genomic_DNA"/>
</dbReference>
<dbReference type="SUPFAM" id="SSF55729">
    <property type="entry name" value="Acyl-CoA N-acyltransferases (Nat)"/>
    <property type="match status" value="1"/>
</dbReference>
<name>A0AA37WSS2_9HYPH</name>
<dbReference type="InterPro" id="IPR038740">
    <property type="entry name" value="BioF2-like_GNAT_dom"/>
</dbReference>
<keyword evidence="3" id="KW-1185">Reference proteome</keyword>
<evidence type="ECO:0000259" key="1">
    <source>
        <dbReference type="Pfam" id="PF13480"/>
    </source>
</evidence>
<evidence type="ECO:0000313" key="2">
    <source>
        <dbReference type="EMBL" id="GLS70707.1"/>
    </source>
</evidence>
<dbReference type="RefSeq" id="WP_238196574.1">
    <property type="nucleotide sequence ID" value="NZ_BPQZ01000011.1"/>
</dbReference>
<dbReference type="Proteomes" id="UP001157440">
    <property type="component" value="Unassembled WGS sequence"/>
</dbReference>
<reference evidence="3" key="1">
    <citation type="journal article" date="2019" name="Int. J. Syst. Evol. Microbiol.">
        <title>The Global Catalogue of Microorganisms (GCM) 10K type strain sequencing project: providing services to taxonomists for standard genome sequencing and annotation.</title>
        <authorList>
            <consortium name="The Broad Institute Genomics Platform"/>
            <consortium name="The Broad Institute Genome Sequencing Center for Infectious Disease"/>
            <person name="Wu L."/>
            <person name="Ma J."/>
        </authorList>
    </citation>
    <scope>NUCLEOTIDE SEQUENCE [LARGE SCALE GENOMIC DNA]</scope>
    <source>
        <strain evidence="3">NBRC 103632</strain>
    </source>
</reference>
<comment type="caution">
    <text evidence="2">The sequence shown here is derived from an EMBL/GenBank/DDBJ whole genome shotgun (WGS) entry which is preliminary data.</text>
</comment>
<sequence length="380" mass="40301">MSPVAAAAQGSFGLSHACDWPPNAADWDTLFASGVAPHPHVSRHVIAAHRSAGLLPKDLRFVTIRDGAKLVAVLPYTMTRDITGLGGRVARPFLSPFMTASAPLIADGPHRAAHAQALVDGLASASGGRAWRWPLLPIEDGAGPVMLAAMRARGWAIGTVSAFDRPVMERRADHDAFLAGHPNRARFKDLRRRARRLAEAGTVAHESAACGADLDRLVAAFLDLERAGWKGQTGTAMACRPETVALAHTLFSAGSGPVGVRADALTLDGRPIAISLALVGAGTATLLKTAYDETVRSHAPGLLLEAEIVRACHKTGFADRLDSATLEGSALESLYRDRTRIAEIIAVPPGSHALSLERRLRIARFEAQARSTAKRALGRH</sequence>
<gene>
    <name evidence="2" type="ORF">GCM10007890_27200</name>
</gene>
<dbReference type="Pfam" id="PF13480">
    <property type="entry name" value="Acetyltransf_6"/>
    <property type="match status" value="1"/>
</dbReference>
<evidence type="ECO:0000313" key="3">
    <source>
        <dbReference type="Proteomes" id="UP001157440"/>
    </source>
</evidence>
<protein>
    <recommendedName>
        <fullName evidence="1">BioF2-like acetyltransferase domain-containing protein</fullName>
    </recommendedName>
</protein>
<accession>A0AA37WSS2</accession>
<proteinExistence type="predicted"/>
<dbReference type="AlphaFoldDB" id="A0AA37WSS2"/>
<feature type="domain" description="BioF2-like acetyltransferase" evidence="1">
    <location>
        <begin position="186"/>
        <end position="318"/>
    </location>
</feature>